<dbReference type="Proteomes" id="UP000298327">
    <property type="component" value="Unassembled WGS sequence"/>
</dbReference>
<dbReference type="SUPFAM" id="SSF54631">
    <property type="entry name" value="CBS-domain pair"/>
    <property type="match status" value="1"/>
</dbReference>
<evidence type="ECO:0000256" key="4">
    <source>
        <dbReference type="ARBA" id="ARBA00022989"/>
    </source>
</evidence>
<evidence type="ECO:0000256" key="5">
    <source>
        <dbReference type="ARBA" id="ARBA00023136"/>
    </source>
</evidence>
<reference evidence="10 11" key="1">
    <citation type="submission" date="2019-02" db="EMBL/GenBank/DDBJ databases">
        <title>Genome sequencing of the rare red list fungi Dentipellis fragilis.</title>
        <authorList>
            <person name="Buettner E."/>
            <person name="Kellner H."/>
        </authorList>
    </citation>
    <scope>NUCLEOTIDE SEQUENCE [LARGE SCALE GENOMIC DNA]</scope>
    <source>
        <strain evidence="10 11">DSM 105465</strain>
    </source>
</reference>
<evidence type="ECO:0000256" key="2">
    <source>
        <dbReference type="ARBA" id="ARBA00022692"/>
    </source>
</evidence>
<protein>
    <recommendedName>
        <fullName evidence="9">CNNM transmembrane domain-containing protein</fullName>
    </recommendedName>
</protein>
<sequence>LRTPYSEFRLWMSVLTALAAFFSVSFVNAFPSVRVYDEHLTAADGGEEVGSPDFWYKVIVSIGLVLAGGVFAGPEAPNEGKTLGLSGACLPVMVTPSSNAQTYSRFSCSAMWCIPPFVCLSIASHATTQIINESLPIFLDSAIGGGVAAVVISTTMIVIFGIIPQAVSVRYGLSIGATCAPFVLGLMYLFAPIAWPTAKLLDYVLGANEAHTYKKAELKSFLQFHRHGEEPLRDDEISILSGVLELNTKNVETIMTPMKDVVTLSSDAILDTKTVDHILTSGYSRFPIHEPGKPLAFVGLLLVKKLLSYDPAQCSPVSEFPLSILPEAKPSINCFQALDYFQTGRAHLLLISTTPGVAGGAIGVITLEGTLVLSFYIIEEIISEEIVDETDRYEDNQSKRRAHRVTTAAVMRGIVERERRVESSNGSLGERTPLLLASPTPENQPDRQALSPAPIPGQNGTAHYGTTISASLERSTLGGSSLS</sequence>
<dbReference type="GO" id="GO:0016020">
    <property type="term" value="C:membrane"/>
    <property type="evidence" value="ECO:0007669"/>
    <property type="project" value="UniProtKB-SubCell"/>
</dbReference>
<dbReference type="AlphaFoldDB" id="A0A4Y9YZU2"/>
<evidence type="ECO:0000313" key="11">
    <source>
        <dbReference type="Proteomes" id="UP000298327"/>
    </source>
</evidence>
<dbReference type="Pfam" id="PF01595">
    <property type="entry name" value="CNNM"/>
    <property type="match status" value="1"/>
</dbReference>
<keyword evidence="2 6" id="KW-0812">Transmembrane</keyword>
<accession>A0A4Y9YZU2</accession>
<keyword evidence="5 6" id="KW-0472">Membrane</keyword>
<evidence type="ECO:0000313" key="10">
    <source>
        <dbReference type="EMBL" id="TFY66649.1"/>
    </source>
</evidence>
<dbReference type="PROSITE" id="PS51846">
    <property type="entry name" value="CNNM"/>
    <property type="match status" value="1"/>
</dbReference>
<proteinExistence type="predicted"/>
<keyword evidence="4 6" id="KW-1133">Transmembrane helix</keyword>
<gene>
    <name evidence="10" type="ORF">EVG20_g4431</name>
</gene>
<evidence type="ECO:0000256" key="7">
    <source>
        <dbReference type="SAM" id="MobiDB-lite"/>
    </source>
</evidence>
<feature type="region of interest" description="Disordered" evidence="7">
    <location>
        <begin position="419"/>
        <end position="483"/>
    </location>
</feature>
<dbReference type="OrthoDB" id="5353557at2759"/>
<evidence type="ECO:0000256" key="6">
    <source>
        <dbReference type="PROSITE-ProRule" id="PRU01193"/>
    </source>
</evidence>
<comment type="subcellular location">
    <subcellularLocation>
        <location evidence="1">Membrane</location>
        <topology evidence="1">Multi-pass membrane protein</topology>
    </subcellularLocation>
</comment>
<dbReference type="InterPro" id="IPR002550">
    <property type="entry name" value="CNNM"/>
</dbReference>
<organism evidence="10 11">
    <name type="scientific">Dentipellis fragilis</name>
    <dbReference type="NCBI Taxonomy" id="205917"/>
    <lineage>
        <taxon>Eukaryota</taxon>
        <taxon>Fungi</taxon>
        <taxon>Dikarya</taxon>
        <taxon>Basidiomycota</taxon>
        <taxon>Agaricomycotina</taxon>
        <taxon>Agaricomycetes</taxon>
        <taxon>Russulales</taxon>
        <taxon>Hericiaceae</taxon>
        <taxon>Dentipellis</taxon>
    </lineage>
</organism>
<feature type="domain" description="CNNM transmembrane" evidence="9">
    <location>
        <begin position="50"/>
        <end position="236"/>
    </location>
</feature>
<dbReference type="FunFam" id="3.10.580.10:FF:000006">
    <property type="entry name" value="DUF21 and CBS domain protein"/>
    <property type="match status" value="1"/>
</dbReference>
<dbReference type="PANTHER" id="PTHR12064:SF97">
    <property type="entry name" value="METAL TRANSPORTER CNNM-5"/>
    <property type="match status" value="1"/>
</dbReference>
<evidence type="ECO:0000256" key="3">
    <source>
        <dbReference type="ARBA" id="ARBA00022737"/>
    </source>
</evidence>
<dbReference type="InterPro" id="IPR045095">
    <property type="entry name" value="ACDP"/>
</dbReference>
<evidence type="ECO:0000256" key="1">
    <source>
        <dbReference type="ARBA" id="ARBA00004141"/>
    </source>
</evidence>
<keyword evidence="3" id="KW-0677">Repeat</keyword>
<keyword evidence="11" id="KW-1185">Reference proteome</keyword>
<dbReference type="Gene3D" id="3.10.580.10">
    <property type="entry name" value="CBS-domain"/>
    <property type="match status" value="1"/>
</dbReference>
<dbReference type="EMBL" id="SEOQ01000229">
    <property type="protein sequence ID" value="TFY66649.1"/>
    <property type="molecule type" value="Genomic_DNA"/>
</dbReference>
<dbReference type="InterPro" id="IPR046342">
    <property type="entry name" value="CBS_dom_sf"/>
</dbReference>
<comment type="caution">
    <text evidence="10">The sequence shown here is derived from an EMBL/GenBank/DDBJ whole genome shotgun (WGS) entry which is preliminary data.</text>
</comment>
<dbReference type="GO" id="GO:0010960">
    <property type="term" value="P:magnesium ion homeostasis"/>
    <property type="evidence" value="ECO:0007669"/>
    <property type="project" value="InterPro"/>
</dbReference>
<feature type="transmembrane region" description="Helical" evidence="8">
    <location>
        <begin position="169"/>
        <end position="191"/>
    </location>
</feature>
<dbReference type="STRING" id="205917.A0A4Y9YZU2"/>
<dbReference type="PANTHER" id="PTHR12064">
    <property type="entry name" value="METAL TRANSPORTER CNNM"/>
    <property type="match status" value="1"/>
</dbReference>
<feature type="transmembrane region" description="Helical" evidence="8">
    <location>
        <begin position="137"/>
        <end position="163"/>
    </location>
</feature>
<evidence type="ECO:0000256" key="8">
    <source>
        <dbReference type="SAM" id="Phobius"/>
    </source>
</evidence>
<feature type="compositionally biased region" description="Polar residues" evidence="7">
    <location>
        <begin position="458"/>
        <end position="483"/>
    </location>
</feature>
<evidence type="ECO:0000259" key="9">
    <source>
        <dbReference type="PROSITE" id="PS51846"/>
    </source>
</evidence>
<feature type="non-terminal residue" evidence="10">
    <location>
        <position position="1"/>
    </location>
</feature>
<dbReference type="GO" id="GO:0030026">
    <property type="term" value="P:intracellular manganese ion homeostasis"/>
    <property type="evidence" value="ECO:0007669"/>
    <property type="project" value="TreeGrafter"/>
</dbReference>
<dbReference type="GO" id="GO:0005737">
    <property type="term" value="C:cytoplasm"/>
    <property type="evidence" value="ECO:0007669"/>
    <property type="project" value="TreeGrafter"/>
</dbReference>
<name>A0A4Y9YZU2_9AGAM</name>